<evidence type="ECO:0000313" key="2">
    <source>
        <dbReference type="EMBL" id="CAE8714524.1"/>
    </source>
</evidence>
<sequence length="667" mass="68551">MTVNELDGRCVLDVEPCDFDVLSAGPSVASKSTGTNGSALEATLNSLFCDDSSGALPLALVMGGAGLRLGCSRGVPNGMLISPEGGGGSSSSSAAATSRSEEASSNGGLRASLGGCAGGETWVSLRLPGPHSVKGSEASRGSWRSLRLVRSVLTAGSLETLVLAAPRPLTAGLQGSGDIVLLRAKDLTCAAQLLLKAGFAVGPSSRLAPPTRPPPLSGGSGGAWARAGTGERRADLEDLSALPYRVRLEAGPQIAGGIFIEVCVPTTDQQDSESSQEASCCGGLDGGRPGRTVQSVRLRAAPDLDMPCMEEAREDRSGWTELSDSCTVALELCDNDAGLCGYWLFTAGGLFARVVGLPYGTGVAAYCVAKHQLEKLCGSAVHYELRTQYDAVLGKVECPGLLKAIASELHRIRGVSSQAAAAALQNARNLRFPSAMGGDGDGSGAAADAASALVKLRSALQGLAPKLCPSPAPIAHGAPGAALTAELLERLYKGEGARGRLDKLLKSGGSSASCQLCSGALQQPSWSLDWEVDVAKRRMSPSRCQLLCGSCAGIRDLPALIKRLSFDQDAAASGSEVLRHFLAVNGHDAAEAHLLQDAVSVAHAMLVIQKELRLALARGPPLQELLGDSGDSNDSKGSLAGKRGRDESEVDGKVVSGTKNKKVKKKA</sequence>
<dbReference type="EMBL" id="CAJNNW010032650">
    <property type="protein sequence ID" value="CAE8714524.1"/>
    <property type="molecule type" value="Genomic_DNA"/>
</dbReference>
<feature type="compositionally biased region" description="Basic and acidic residues" evidence="1">
    <location>
        <begin position="643"/>
        <end position="652"/>
    </location>
</feature>
<organism evidence="2 3">
    <name type="scientific">Polarella glacialis</name>
    <name type="common">Dinoflagellate</name>
    <dbReference type="NCBI Taxonomy" id="89957"/>
    <lineage>
        <taxon>Eukaryota</taxon>
        <taxon>Sar</taxon>
        <taxon>Alveolata</taxon>
        <taxon>Dinophyceae</taxon>
        <taxon>Suessiales</taxon>
        <taxon>Suessiaceae</taxon>
        <taxon>Polarella</taxon>
    </lineage>
</organism>
<protein>
    <submittedName>
        <fullName evidence="2">Uncharacterized protein</fullName>
    </submittedName>
</protein>
<evidence type="ECO:0000256" key="1">
    <source>
        <dbReference type="SAM" id="MobiDB-lite"/>
    </source>
</evidence>
<name>A0A813L1N5_POLGL</name>
<gene>
    <name evidence="2" type="ORF">PGLA2088_LOCUS38049</name>
</gene>
<proteinExistence type="predicted"/>
<accession>A0A813L1N5</accession>
<comment type="caution">
    <text evidence="2">The sequence shown here is derived from an EMBL/GenBank/DDBJ whole genome shotgun (WGS) entry which is preliminary data.</text>
</comment>
<reference evidence="2" key="1">
    <citation type="submission" date="2021-02" db="EMBL/GenBank/DDBJ databases">
        <authorList>
            <person name="Dougan E. K."/>
            <person name="Rhodes N."/>
            <person name="Thang M."/>
            <person name="Chan C."/>
        </authorList>
    </citation>
    <scope>NUCLEOTIDE SEQUENCE</scope>
</reference>
<feature type="region of interest" description="Disordered" evidence="1">
    <location>
        <begin position="204"/>
        <end position="226"/>
    </location>
</feature>
<feature type="compositionally biased region" description="Low complexity" evidence="1">
    <location>
        <begin position="625"/>
        <end position="639"/>
    </location>
</feature>
<dbReference type="Proteomes" id="UP000626109">
    <property type="component" value="Unassembled WGS sequence"/>
</dbReference>
<feature type="region of interest" description="Disordered" evidence="1">
    <location>
        <begin position="623"/>
        <end position="667"/>
    </location>
</feature>
<evidence type="ECO:0000313" key="3">
    <source>
        <dbReference type="Proteomes" id="UP000626109"/>
    </source>
</evidence>
<feature type="region of interest" description="Disordered" evidence="1">
    <location>
        <begin position="82"/>
        <end position="109"/>
    </location>
</feature>
<dbReference type="AlphaFoldDB" id="A0A813L1N5"/>